<dbReference type="InterPro" id="IPR033494">
    <property type="entry name" value="NUDE"/>
</dbReference>
<proteinExistence type="inferred from homology"/>
<dbReference type="PANTHER" id="PTHR10921:SF1">
    <property type="entry name" value="NUCLEAR DISTRIBUTION PROTEIN NUDE HOMOLOG"/>
    <property type="match status" value="1"/>
</dbReference>
<evidence type="ECO:0000256" key="1">
    <source>
        <dbReference type="ARBA" id="ARBA00007429"/>
    </source>
</evidence>
<dbReference type="GO" id="GO:0007100">
    <property type="term" value="P:mitotic centrosome separation"/>
    <property type="evidence" value="ECO:0007669"/>
    <property type="project" value="TreeGrafter"/>
</dbReference>
<sequence length="228" mass="25982">MTDEPVQNLAPEAMETHERSEEKMMTVSEEEDSMERKLRLKEAELRALQVEHEEYVASSCEIERELEAEVDRLEDLRLKLLEQVRKATEDQTNARATVESVNKELSKQQSIVSELTLANTTLKSDVQRLEQRNDDLERREREMQATIDDLEHQLDVSVEQGVFLRQENDDLLMRLRESFGGGPATVNPLPMDSKLKYGTDKTVNSPPTSPTSKQSARSTSCGPECSLM</sequence>
<evidence type="ECO:0000256" key="3">
    <source>
        <dbReference type="SAM" id="MobiDB-lite"/>
    </source>
</evidence>
<dbReference type="GO" id="GO:0008017">
    <property type="term" value="F:microtubule binding"/>
    <property type="evidence" value="ECO:0007669"/>
    <property type="project" value="InterPro"/>
</dbReference>
<dbReference type="GO" id="GO:0005871">
    <property type="term" value="C:kinesin complex"/>
    <property type="evidence" value="ECO:0007669"/>
    <property type="project" value="TreeGrafter"/>
</dbReference>
<dbReference type="GO" id="GO:0000132">
    <property type="term" value="P:establishment of mitotic spindle orientation"/>
    <property type="evidence" value="ECO:0007669"/>
    <property type="project" value="TreeGrafter"/>
</dbReference>
<comment type="caution">
    <text evidence="4">The sequence shown here is derived from an EMBL/GenBank/DDBJ whole genome shotgun (WGS) entry which is preliminary data.</text>
</comment>
<keyword evidence="2" id="KW-0175">Coiled coil</keyword>
<feature type="compositionally biased region" description="Polar residues" evidence="3">
    <location>
        <begin position="201"/>
        <end position="221"/>
    </location>
</feature>
<dbReference type="GO" id="GO:0051642">
    <property type="term" value="P:centrosome localization"/>
    <property type="evidence" value="ECO:0007669"/>
    <property type="project" value="TreeGrafter"/>
</dbReference>
<dbReference type="Proteomes" id="UP000481153">
    <property type="component" value="Unassembled WGS sequence"/>
</dbReference>
<protein>
    <recommendedName>
        <fullName evidence="6">NUDE domain-containing protein</fullName>
    </recommendedName>
</protein>
<dbReference type="VEuPathDB" id="FungiDB:AeMF1_004820"/>
<feature type="compositionally biased region" description="Basic and acidic residues" evidence="3">
    <location>
        <begin position="14"/>
        <end position="24"/>
    </location>
</feature>
<dbReference type="Gene3D" id="6.10.250.1080">
    <property type="match status" value="1"/>
</dbReference>
<comment type="similarity">
    <text evidence="1">Belongs to the nudE family.</text>
</comment>
<evidence type="ECO:0000313" key="4">
    <source>
        <dbReference type="EMBL" id="KAF0743545.1"/>
    </source>
</evidence>
<feature type="region of interest" description="Disordered" evidence="3">
    <location>
        <begin position="180"/>
        <end position="228"/>
    </location>
</feature>
<dbReference type="EMBL" id="VJMJ01000013">
    <property type="protein sequence ID" value="KAF0743545.1"/>
    <property type="molecule type" value="Genomic_DNA"/>
</dbReference>
<name>A0A6G0XSR2_9STRA</name>
<accession>A0A6G0XSR2</accession>
<gene>
    <name evidence="4" type="ORF">Ae201684_001694</name>
</gene>
<evidence type="ECO:0000256" key="2">
    <source>
        <dbReference type="ARBA" id="ARBA00023054"/>
    </source>
</evidence>
<dbReference type="GO" id="GO:0000776">
    <property type="term" value="C:kinetochore"/>
    <property type="evidence" value="ECO:0007669"/>
    <property type="project" value="TreeGrafter"/>
</dbReference>
<dbReference type="GO" id="GO:0007059">
    <property type="term" value="P:chromosome segregation"/>
    <property type="evidence" value="ECO:0007669"/>
    <property type="project" value="TreeGrafter"/>
</dbReference>
<dbReference type="GO" id="GO:0047496">
    <property type="term" value="P:vesicle transport along microtubule"/>
    <property type="evidence" value="ECO:0007669"/>
    <property type="project" value="TreeGrafter"/>
</dbReference>
<evidence type="ECO:0000313" key="5">
    <source>
        <dbReference type="Proteomes" id="UP000481153"/>
    </source>
</evidence>
<dbReference type="AlphaFoldDB" id="A0A6G0XSR2"/>
<dbReference type="PANTHER" id="PTHR10921">
    <property type="entry name" value="NUCLEAR DISTRIBUTION PROTEIN NUDE HOMOLOG 1"/>
    <property type="match status" value="1"/>
</dbReference>
<feature type="region of interest" description="Disordered" evidence="3">
    <location>
        <begin position="1"/>
        <end position="34"/>
    </location>
</feature>
<reference evidence="4 5" key="1">
    <citation type="submission" date="2019-07" db="EMBL/GenBank/DDBJ databases">
        <title>Genomics analysis of Aphanomyces spp. identifies a new class of oomycete effector associated with host adaptation.</title>
        <authorList>
            <person name="Gaulin E."/>
        </authorList>
    </citation>
    <scope>NUCLEOTIDE SEQUENCE [LARGE SCALE GENOMIC DNA]</scope>
    <source>
        <strain evidence="4 5">ATCC 201684</strain>
    </source>
</reference>
<keyword evidence="5" id="KW-1185">Reference proteome</keyword>
<evidence type="ECO:0008006" key="6">
    <source>
        <dbReference type="Google" id="ProtNLM"/>
    </source>
</evidence>
<dbReference type="GO" id="GO:0005813">
    <property type="term" value="C:centrosome"/>
    <property type="evidence" value="ECO:0007669"/>
    <property type="project" value="TreeGrafter"/>
</dbReference>
<organism evidence="4 5">
    <name type="scientific">Aphanomyces euteiches</name>
    <dbReference type="NCBI Taxonomy" id="100861"/>
    <lineage>
        <taxon>Eukaryota</taxon>
        <taxon>Sar</taxon>
        <taxon>Stramenopiles</taxon>
        <taxon>Oomycota</taxon>
        <taxon>Saprolegniomycetes</taxon>
        <taxon>Saprolegniales</taxon>
        <taxon>Verrucalvaceae</taxon>
        <taxon>Aphanomyces</taxon>
    </lineage>
</organism>
<dbReference type="GO" id="GO:0007020">
    <property type="term" value="P:microtubule nucleation"/>
    <property type="evidence" value="ECO:0007669"/>
    <property type="project" value="TreeGrafter"/>
</dbReference>